<organism evidence="4 5">
    <name type="scientific">Blyttiomyces helicus</name>
    <dbReference type="NCBI Taxonomy" id="388810"/>
    <lineage>
        <taxon>Eukaryota</taxon>
        <taxon>Fungi</taxon>
        <taxon>Fungi incertae sedis</taxon>
        <taxon>Chytridiomycota</taxon>
        <taxon>Chytridiomycota incertae sedis</taxon>
        <taxon>Chytridiomycetes</taxon>
        <taxon>Chytridiomycetes incertae sedis</taxon>
        <taxon>Blyttiomyces</taxon>
    </lineage>
</organism>
<proteinExistence type="inferred from homology"/>
<evidence type="ECO:0000313" key="4">
    <source>
        <dbReference type="EMBL" id="RKO85470.1"/>
    </source>
</evidence>
<keyword evidence="1 4" id="KW-0251">Elongation factor</keyword>
<dbReference type="OrthoDB" id="277235at2759"/>
<accession>A0A4P9W471</accession>
<keyword evidence="5" id="KW-1185">Reference proteome</keyword>
<dbReference type="InterPro" id="IPR036402">
    <property type="entry name" value="EF-Ts_dimer_sf"/>
</dbReference>
<protein>
    <submittedName>
        <fullName evidence="4">Elongation factor TS-domain-containing protein</fullName>
    </submittedName>
</protein>
<feature type="domain" description="Translation elongation factor EFTs/EF1B dimerisation" evidence="3">
    <location>
        <begin position="78"/>
        <end position="233"/>
    </location>
</feature>
<dbReference type="Gene3D" id="3.30.479.20">
    <property type="entry name" value="Elongation factor Ts, dimerisation domain"/>
    <property type="match status" value="2"/>
</dbReference>
<dbReference type="Gene3D" id="1.10.8.10">
    <property type="entry name" value="DNA helicase RuvA subunit, C-terminal domain"/>
    <property type="match status" value="1"/>
</dbReference>
<dbReference type="PANTHER" id="PTHR11741">
    <property type="entry name" value="ELONGATION FACTOR TS"/>
    <property type="match status" value="1"/>
</dbReference>
<gene>
    <name evidence="4" type="ORF">BDK51DRAFT_50384</name>
</gene>
<dbReference type="EMBL" id="KZ999042">
    <property type="protein sequence ID" value="RKO85470.1"/>
    <property type="molecule type" value="Genomic_DNA"/>
</dbReference>
<dbReference type="GO" id="GO:0005739">
    <property type="term" value="C:mitochondrion"/>
    <property type="evidence" value="ECO:0007669"/>
    <property type="project" value="GOC"/>
</dbReference>
<keyword evidence="2" id="KW-0648">Protein biosynthesis</keyword>
<dbReference type="Pfam" id="PF00889">
    <property type="entry name" value="EF_TS"/>
    <property type="match status" value="1"/>
</dbReference>
<evidence type="ECO:0000256" key="2">
    <source>
        <dbReference type="ARBA" id="ARBA00022917"/>
    </source>
</evidence>
<dbReference type="GO" id="GO:0003746">
    <property type="term" value="F:translation elongation factor activity"/>
    <property type="evidence" value="ECO:0007669"/>
    <property type="project" value="UniProtKB-KW"/>
</dbReference>
<feature type="non-terminal residue" evidence="4">
    <location>
        <position position="1"/>
    </location>
</feature>
<dbReference type="HAMAP" id="MF_00050">
    <property type="entry name" value="EF_Ts"/>
    <property type="match status" value="1"/>
</dbReference>
<evidence type="ECO:0000256" key="1">
    <source>
        <dbReference type="ARBA" id="ARBA00022768"/>
    </source>
</evidence>
<sequence length="309" mass="32643">SGKTTPLVSLLRKQTSCSIAKAREALTQTGGPASTYESALAWLEQDAATSGAKRAAKIGSGTAAEGVVGISAVRDAWAMIEINTETDFVARAAAFRDVVRAVKTAVARWAAAELDEGVMKEVDLDLAMGLEVEGGGNVQEAIEAAIGKLGERIVLRRAVAARAGKEVCYSGYVHADDGVLGMGRVGALVELRHPPVSDAEWSTLEHLSKQFAQQVVGCSPAVVYPHEISAAGLVPEEGESVEDHKGRVALVEQAFLFGSGSVAQQLEEASEAMVGDVHITKFLRFERGEGIEKKEDNFADEVLKQAGLK</sequence>
<dbReference type="SUPFAM" id="SSF54713">
    <property type="entry name" value="Elongation factor Ts (EF-Ts), dimerisation domain"/>
    <property type="match status" value="2"/>
</dbReference>
<evidence type="ECO:0000313" key="5">
    <source>
        <dbReference type="Proteomes" id="UP000269721"/>
    </source>
</evidence>
<dbReference type="GO" id="GO:0070125">
    <property type="term" value="P:mitochondrial translational elongation"/>
    <property type="evidence" value="ECO:0007669"/>
    <property type="project" value="TreeGrafter"/>
</dbReference>
<reference evidence="5" key="1">
    <citation type="journal article" date="2018" name="Nat. Microbiol.">
        <title>Leveraging single-cell genomics to expand the fungal tree of life.</title>
        <authorList>
            <person name="Ahrendt S.R."/>
            <person name="Quandt C.A."/>
            <person name="Ciobanu D."/>
            <person name="Clum A."/>
            <person name="Salamov A."/>
            <person name="Andreopoulos B."/>
            <person name="Cheng J.F."/>
            <person name="Woyke T."/>
            <person name="Pelin A."/>
            <person name="Henrissat B."/>
            <person name="Reynolds N.K."/>
            <person name="Benny G.L."/>
            <person name="Smith M.E."/>
            <person name="James T.Y."/>
            <person name="Grigoriev I.V."/>
        </authorList>
    </citation>
    <scope>NUCLEOTIDE SEQUENCE [LARGE SCALE GENOMIC DNA]</scope>
</reference>
<name>A0A4P9W471_9FUNG</name>
<dbReference type="Proteomes" id="UP000269721">
    <property type="component" value="Unassembled WGS sequence"/>
</dbReference>
<dbReference type="InterPro" id="IPR014039">
    <property type="entry name" value="Transl_elong_EFTs/EF1B_dimer"/>
</dbReference>
<dbReference type="InterPro" id="IPR001816">
    <property type="entry name" value="Transl_elong_EFTs/EF1B"/>
</dbReference>
<dbReference type="AlphaFoldDB" id="A0A4P9W471"/>
<evidence type="ECO:0000259" key="3">
    <source>
        <dbReference type="Pfam" id="PF00889"/>
    </source>
</evidence>
<dbReference type="PANTHER" id="PTHR11741:SF0">
    <property type="entry name" value="ELONGATION FACTOR TS, MITOCHONDRIAL"/>
    <property type="match status" value="1"/>
</dbReference>